<organism evidence="3 4">
    <name type="scientific">Cyclotella atomus</name>
    <dbReference type="NCBI Taxonomy" id="382360"/>
    <lineage>
        <taxon>Eukaryota</taxon>
        <taxon>Sar</taxon>
        <taxon>Stramenopiles</taxon>
        <taxon>Ochrophyta</taxon>
        <taxon>Bacillariophyta</taxon>
        <taxon>Coscinodiscophyceae</taxon>
        <taxon>Thalassiosirophycidae</taxon>
        <taxon>Stephanodiscales</taxon>
        <taxon>Stephanodiscaceae</taxon>
        <taxon>Cyclotella</taxon>
    </lineage>
</organism>
<gene>
    <name evidence="3" type="ORF">ACHAWO_012715</name>
</gene>
<proteinExistence type="predicted"/>
<comment type="caution">
    <text evidence="3">The sequence shown here is derived from an EMBL/GenBank/DDBJ whole genome shotgun (WGS) entry which is preliminary data.</text>
</comment>
<evidence type="ECO:0000256" key="2">
    <source>
        <dbReference type="SAM" id="MobiDB-lite"/>
    </source>
</evidence>
<feature type="compositionally biased region" description="Polar residues" evidence="2">
    <location>
        <begin position="57"/>
        <end position="97"/>
    </location>
</feature>
<dbReference type="Proteomes" id="UP001530400">
    <property type="component" value="Unassembled WGS sequence"/>
</dbReference>
<feature type="coiled-coil region" evidence="1">
    <location>
        <begin position="160"/>
        <end position="187"/>
    </location>
</feature>
<name>A0ABD3Q2I3_9STRA</name>
<protein>
    <submittedName>
        <fullName evidence="3">Uncharacterized protein</fullName>
    </submittedName>
</protein>
<feature type="compositionally biased region" description="Basic and acidic residues" evidence="2">
    <location>
        <begin position="265"/>
        <end position="301"/>
    </location>
</feature>
<dbReference type="EMBL" id="JALLPJ020000379">
    <property type="protein sequence ID" value="KAL3793846.1"/>
    <property type="molecule type" value="Genomic_DNA"/>
</dbReference>
<keyword evidence="4" id="KW-1185">Reference proteome</keyword>
<feature type="compositionally biased region" description="Basic and acidic residues" evidence="2">
    <location>
        <begin position="376"/>
        <end position="390"/>
    </location>
</feature>
<feature type="compositionally biased region" description="Polar residues" evidence="2">
    <location>
        <begin position="393"/>
        <end position="408"/>
    </location>
</feature>
<feature type="compositionally biased region" description="Low complexity" evidence="2">
    <location>
        <begin position="1"/>
        <end position="17"/>
    </location>
</feature>
<feature type="region of interest" description="Disordered" evidence="2">
    <location>
        <begin position="1"/>
        <end position="118"/>
    </location>
</feature>
<sequence>MNPRSSVQQWQQPWQPRSMPPNSQPQSHNPSSAPPPRHPQPPSQRPNQSRGRSRQQEQAIAKTNNNDGKSHSNSNTPRRKGNPQSPQTRTNTVQAATSRVVDSLELAKSRSRSNSSARIIPTTDNVDLTTPLSALSTILTTTKNYHSCAIQSYRVNHKLFRDAKDRTAKAQQALAQAKAEYEHATTAQEYAHSELTASLTTKQQCENHTLQIEKQVRKLGNKLKGKRVKLVGLTQNVTWNGRSGTIVKLVVEGEDCGRWKVRLDRERRGGDPDGMDGRDSLNGEATRGDVDLGDYGHHAQCEEGNNNEENEDHLASHHVVAKAENLELLEDVDPIGLDGGVLVTPASIASTRSRSRSNKSRTSSRSGATSGVMSGKSRDPSTSRYSEDFQARSPHSSNRVRTPVSVTPDQKYASPRQKVRSPLSPPEIKSPKRNEKDLTSAFSNMLLSPVSFEHVSFTAVPSDSFASPNNSAEQAGNVGNNNVVGYNRKSDSSIAGSFFDEVTPQEQPSHSLPNDQDTNRMAQNHQHHEMQYNHSFEGESHRGYPQEIYSTDLPTLVILPVQEDKEIGSPNCICVQGAGVPHINGVYLLANDGCSDSGGPPSSPLYFKDAPPTQLEDDRYYDMCILRIDCPDSKDHVIWFLSRVDVDPSCLDVKFSDCYYYCRLLRDDNSANDCPPLTGWNIPKVPPGIVIAPSTSFSLESEGYHANELGEITQY</sequence>
<feature type="compositionally biased region" description="Low complexity" evidence="2">
    <location>
        <begin position="360"/>
        <end position="371"/>
    </location>
</feature>
<evidence type="ECO:0000313" key="4">
    <source>
        <dbReference type="Proteomes" id="UP001530400"/>
    </source>
</evidence>
<reference evidence="3 4" key="1">
    <citation type="submission" date="2024-10" db="EMBL/GenBank/DDBJ databases">
        <title>Updated reference genomes for cyclostephanoid diatoms.</title>
        <authorList>
            <person name="Roberts W.R."/>
            <person name="Alverson A.J."/>
        </authorList>
    </citation>
    <scope>NUCLEOTIDE SEQUENCE [LARGE SCALE GENOMIC DNA]</scope>
    <source>
        <strain evidence="3 4">AJA010-31</strain>
    </source>
</reference>
<feature type="compositionally biased region" description="Pro residues" evidence="2">
    <location>
        <begin position="32"/>
        <end position="44"/>
    </location>
</feature>
<feature type="region of interest" description="Disordered" evidence="2">
    <location>
        <begin position="265"/>
        <end position="315"/>
    </location>
</feature>
<keyword evidence="1" id="KW-0175">Coiled coil</keyword>
<dbReference type="AlphaFoldDB" id="A0ABD3Q2I3"/>
<evidence type="ECO:0000256" key="1">
    <source>
        <dbReference type="SAM" id="Coils"/>
    </source>
</evidence>
<accession>A0ABD3Q2I3</accession>
<feature type="region of interest" description="Disordered" evidence="2">
    <location>
        <begin position="348"/>
        <end position="434"/>
    </location>
</feature>
<evidence type="ECO:0000313" key="3">
    <source>
        <dbReference type="EMBL" id="KAL3793846.1"/>
    </source>
</evidence>